<name>A0A016AV25_BACFG</name>
<proteinExistence type="predicted"/>
<dbReference type="InterPro" id="IPR011664">
    <property type="entry name" value="Abi_system_AbiD/AbiF-like"/>
</dbReference>
<accession>A0A016AV25</accession>
<evidence type="ECO:0000313" key="1">
    <source>
        <dbReference type="EMBL" id="EXZ72948.1"/>
    </source>
</evidence>
<dbReference type="EMBL" id="JGDS01000053">
    <property type="protein sequence ID" value="EXZ72948.1"/>
    <property type="molecule type" value="Genomic_DNA"/>
</dbReference>
<sequence length="324" mass="38329">MIFTYLCNTRTRQASSQCLNRRVVFLYMRYTKQYSSPSELLVILENRGLDCSDTENAEHILRSIGYYRLSGYLYPFLKAPKSEHIYKSDSTLGKALSLYEFDRELRLLLFNQIERIEIAVRSAITNIACEETEDVFWMSKPEYFANSDKFNKTIQLVDKEIQASREDFILHFKESYEEPYPPSWMIAEIIPLGTLTRVYENISSNQIRKKIARYFGLSVPVFISWMTIITLTRNSCCHHARLWNRSLSLRALTMTRPLRPWLEDDVQQGRVFFTLCILKHFIDIIRPDNDFKQNLLVLLEKYPMIDTQAMGFVDNWLEQPLWEC</sequence>
<dbReference type="Pfam" id="PF07751">
    <property type="entry name" value="Abi_2"/>
    <property type="match status" value="1"/>
</dbReference>
<dbReference type="RefSeq" id="WP_230851432.1">
    <property type="nucleotide sequence ID" value="NZ_JGDS01000053.1"/>
</dbReference>
<reference evidence="1 2" key="1">
    <citation type="submission" date="2014-02" db="EMBL/GenBank/DDBJ databases">
        <authorList>
            <person name="Sears C."/>
            <person name="Carroll K."/>
            <person name="Sack B.R."/>
            <person name="Qadri F."/>
            <person name="Myers L.L."/>
            <person name="Chung G.-T."/>
            <person name="Escheverria P."/>
            <person name="Fraser C.M."/>
            <person name="Sadzewicz L."/>
            <person name="Shefchek K.A."/>
            <person name="Tallon L."/>
            <person name="Das S.P."/>
            <person name="Daugherty S."/>
            <person name="Mongodin E.F."/>
        </authorList>
    </citation>
    <scope>NUCLEOTIDE SEQUENCE [LARGE SCALE GENOMIC DNA]</scope>
    <source>
        <strain evidence="1 2">3976T8</strain>
    </source>
</reference>
<comment type="caution">
    <text evidence="1">The sequence shown here is derived from an EMBL/GenBank/DDBJ whole genome shotgun (WGS) entry which is preliminary data.</text>
</comment>
<dbReference type="Proteomes" id="UP000020938">
    <property type="component" value="Unassembled WGS sequence"/>
</dbReference>
<dbReference type="AlphaFoldDB" id="A0A016AV25"/>
<evidence type="ECO:0000313" key="2">
    <source>
        <dbReference type="Proteomes" id="UP000020938"/>
    </source>
</evidence>
<organism evidence="1 2">
    <name type="scientific">Bacteroides fragilis str. 3976T8</name>
    <dbReference type="NCBI Taxonomy" id="1339314"/>
    <lineage>
        <taxon>Bacteria</taxon>
        <taxon>Pseudomonadati</taxon>
        <taxon>Bacteroidota</taxon>
        <taxon>Bacteroidia</taxon>
        <taxon>Bacteroidales</taxon>
        <taxon>Bacteroidaceae</taxon>
        <taxon>Bacteroides</taxon>
    </lineage>
</organism>
<protein>
    <submittedName>
        <fullName evidence="1">Abi-like family protein</fullName>
    </submittedName>
</protein>
<gene>
    <name evidence="1" type="ORF">M123_2632</name>
</gene>
<dbReference type="PATRIC" id="fig|1339314.3.peg.2812"/>
<dbReference type="InterPro" id="IPR017034">
    <property type="entry name" value="Abi_system_AbiD/AbiF"/>
</dbReference>
<dbReference type="PIRSF" id="PIRSF034934">
    <property type="entry name" value="AbiF_AbiD"/>
    <property type="match status" value="1"/>
</dbReference>